<gene>
    <name evidence="1" type="ORF">K2F26_10215</name>
</gene>
<organism evidence="1 2">
    <name type="scientific">Sphaerospermopsis torques-reginae ITEP-024</name>
    <dbReference type="NCBI Taxonomy" id="984208"/>
    <lineage>
        <taxon>Bacteria</taxon>
        <taxon>Bacillati</taxon>
        <taxon>Cyanobacteriota</taxon>
        <taxon>Cyanophyceae</taxon>
        <taxon>Nostocales</taxon>
        <taxon>Aphanizomenonaceae</taxon>
        <taxon>Sphaerospermopsis</taxon>
        <taxon>Sphaerospermopsis torques-reginae</taxon>
    </lineage>
</organism>
<accession>A0ABX8X4L1</accession>
<sequence>MTVTYQTDFNMWLEETAKLLLENRWQEIDKEHLIEEISDLGKSEKRSISSQLIRLLLHLLKWQYQPQRRSDSWLDSITDARTQIELTIKDSPSLKNYPQEQLTESYEQARRQAAKQTGLIISTFPEECLYELELVLDEDWLPE</sequence>
<name>A0ABX8X4L1_9CYAN</name>
<dbReference type="EMBL" id="CP080598">
    <property type="protein sequence ID" value="QYX33638.1"/>
    <property type="molecule type" value="Genomic_DNA"/>
</dbReference>
<proteinExistence type="predicted"/>
<keyword evidence="2" id="KW-1185">Reference proteome</keyword>
<dbReference type="Proteomes" id="UP000826540">
    <property type="component" value="Chromosome"/>
</dbReference>
<dbReference type="PANTHER" id="PTHR34235:SF3">
    <property type="entry name" value="SLR1203 PROTEIN"/>
    <property type="match status" value="1"/>
</dbReference>
<dbReference type="RefSeq" id="WP_220611368.1">
    <property type="nucleotide sequence ID" value="NZ_CP080598.1"/>
</dbReference>
<evidence type="ECO:0000313" key="2">
    <source>
        <dbReference type="Proteomes" id="UP000826540"/>
    </source>
</evidence>
<dbReference type="Gene3D" id="1.20.1220.20">
    <property type="entry name" value="Uncharcterised protein PF01724"/>
    <property type="match status" value="1"/>
</dbReference>
<dbReference type="PANTHER" id="PTHR34235">
    <property type="entry name" value="SLR1203 PROTEIN-RELATED"/>
    <property type="match status" value="1"/>
</dbReference>
<dbReference type="InterPro" id="IPR002636">
    <property type="entry name" value="DUF29"/>
</dbReference>
<reference evidence="1 2" key="1">
    <citation type="journal article" date="2022" name="J. Am. Chem. Soc.">
        <title>Biosynthesis of Guanitoxin Enables Global Environmental Detection in Freshwater Cyanobacteria.</title>
        <authorList>
            <person name="Lima S.T."/>
            <person name="Fallon T.R."/>
            <person name="Cordoza J.L."/>
            <person name="Chekan J.R."/>
            <person name="Delbaje E."/>
            <person name="Hopiavuori A.R."/>
            <person name="Alvarenga D.O."/>
            <person name="Wood S.M."/>
            <person name="Luhavaya H."/>
            <person name="Baumgartner J.T."/>
            <person name="Dorr F.A."/>
            <person name="Etchegaray A."/>
            <person name="Pinto E."/>
            <person name="McKinnie S.M.K."/>
            <person name="Fiore M.F."/>
            <person name="Moore B.S."/>
        </authorList>
    </citation>
    <scope>NUCLEOTIDE SEQUENCE [LARGE SCALE GENOMIC DNA]</scope>
    <source>
        <strain evidence="1 2">ITEP-024</strain>
    </source>
</reference>
<evidence type="ECO:0000313" key="1">
    <source>
        <dbReference type="EMBL" id="QYX33638.1"/>
    </source>
</evidence>
<dbReference type="Pfam" id="PF01724">
    <property type="entry name" value="DUF29"/>
    <property type="match status" value="1"/>
</dbReference>
<protein>
    <submittedName>
        <fullName evidence="1">DUF29 domain-containing protein</fullName>
    </submittedName>
</protein>